<feature type="domain" description="Peptidase M24" evidence="4">
    <location>
        <begin position="314"/>
        <end position="525"/>
    </location>
</feature>
<evidence type="ECO:0000256" key="2">
    <source>
        <dbReference type="ARBA" id="ARBA00022723"/>
    </source>
</evidence>
<dbReference type="InterPro" id="IPR033740">
    <property type="entry name" value="Pept_M24B"/>
</dbReference>
<dbReference type="Gene3D" id="3.90.230.10">
    <property type="entry name" value="Creatinase/methionine aminopeptidase superfamily"/>
    <property type="match status" value="1"/>
</dbReference>
<dbReference type="CDD" id="cd01085">
    <property type="entry name" value="APP"/>
    <property type="match status" value="1"/>
</dbReference>
<organism evidence="7 8">
    <name type="scientific">Pseudorhodobacter turbinis</name>
    <dbReference type="NCBI Taxonomy" id="2500533"/>
    <lineage>
        <taxon>Bacteria</taxon>
        <taxon>Pseudomonadati</taxon>
        <taxon>Pseudomonadota</taxon>
        <taxon>Alphaproteobacteria</taxon>
        <taxon>Rhodobacterales</taxon>
        <taxon>Paracoccaceae</taxon>
        <taxon>Pseudorhodobacter</taxon>
    </lineage>
</organism>
<dbReference type="InterPro" id="IPR000994">
    <property type="entry name" value="Pept_M24"/>
</dbReference>
<dbReference type="FunFam" id="3.90.230.10:FF:000009">
    <property type="entry name" value="xaa-Pro aminopeptidase 2"/>
    <property type="match status" value="1"/>
</dbReference>
<dbReference type="Pfam" id="PF16188">
    <property type="entry name" value="Peptidase_M24_C"/>
    <property type="match status" value="1"/>
</dbReference>
<dbReference type="InterPro" id="IPR029149">
    <property type="entry name" value="Creatin/AminoP/Spt16_N"/>
</dbReference>
<keyword evidence="7" id="KW-0031">Aminopeptidase</keyword>
<dbReference type="Proteomes" id="UP000298631">
    <property type="component" value="Chromosome"/>
</dbReference>
<reference evidence="7 8" key="1">
    <citation type="submission" date="2019-05" db="EMBL/GenBank/DDBJ databases">
        <title>Pseudorhodobacter turbinis sp. nov., isolated from the gut of the Korean turban shell.</title>
        <authorList>
            <person name="Jeong Y.-S."/>
            <person name="Kang W.-R."/>
            <person name="Bae J.-W."/>
        </authorList>
    </citation>
    <scope>NUCLEOTIDE SEQUENCE [LARGE SCALE GENOMIC DNA]</scope>
    <source>
        <strain evidence="7 8">S12M18</strain>
    </source>
</reference>
<dbReference type="Pfam" id="PF00557">
    <property type="entry name" value="Peptidase_M24"/>
    <property type="match status" value="1"/>
</dbReference>
<accession>A0A4P8EDL5</accession>
<gene>
    <name evidence="7" type="ORF">EOK75_04255</name>
</gene>
<evidence type="ECO:0000313" key="7">
    <source>
        <dbReference type="EMBL" id="QCO55061.1"/>
    </source>
</evidence>
<proteinExistence type="inferred from homology"/>
<dbReference type="InterPro" id="IPR036005">
    <property type="entry name" value="Creatinase/aminopeptidase-like"/>
</dbReference>
<dbReference type="AlphaFoldDB" id="A0A4P8EDL5"/>
<evidence type="ECO:0000259" key="5">
    <source>
        <dbReference type="Pfam" id="PF01321"/>
    </source>
</evidence>
<evidence type="ECO:0000259" key="6">
    <source>
        <dbReference type="Pfam" id="PF16188"/>
    </source>
</evidence>
<keyword evidence="2" id="KW-0479">Metal-binding</keyword>
<evidence type="ECO:0000256" key="3">
    <source>
        <dbReference type="ARBA" id="ARBA00022801"/>
    </source>
</evidence>
<comment type="similarity">
    <text evidence="1">Belongs to the peptidase M24B family.</text>
</comment>
<dbReference type="InterPro" id="IPR050422">
    <property type="entry name" value="X-Pro_aminopeptidase_P"/>
</dbReference>
<dbReference type="SUPFAM" id="SSF55920">
    <property type="entry name" value="Creatinase/aminopeptidase"/>
    <property type="match status" value="1"/>
</dbReference>
<keyword evidence="3" id="KW-0378">Hydrolase</keyword>
<keyword evidence="7" id="KW-0645">Protease</keyword>
<dbReference type="SUPFAM" id="SSF53092">
    <property type="entry name" value="Creatinase/prolidase N-terminal domain"/>
    <property type="match status" value="1"/>
</dbReference>
<dbReference type="GO" id="GO:0070006">
    <property type="term" value="F:metalloaminopeptidase activity"/>
    <property type="evidence" value="ECO:0007669"/>
    <property type="project" value="InterPro"/>
</dbReference>
<feature type="domain" description="Peptidase M24 C-terminal" evidence="6">
    <location>
        <begin position="537"/>
        <end position="595"/>
    </location>
</feature>
<evidence type="ECO:0000259" key="4">
    <source>
        <dbReference type="Pfam" id="PF00557"/>
    </source>
</evidence>
<feature type="domain" description="Creatinase N-terminal" evidence="5">
    <location>
        <begin position="18"/>
        <end position="153"/>
    </location>
</feature>
<dbReference type="GO" id="GO:0046872">
    <property type="term" value="F:metal ion binding"/>
    <property type="evidence" value="ECO:0007669"/>
    <property type="project" value="UniProtKB-KW"/>
</dbReference>
<sequence>MSFQTFTASADPSQGPARLQALREKLRLEGLDGFIIPRADAHQGENVAPRDDRLQWLTGFTGSAGFCIVLPDVAGVFIDGRYRTQVKTQVDLAHFTPVPWPDIKPGPWIAEHLPQGRIGFDPWLHTPDEIAAIEATLAGPAVTLCPSANMVDAIWPDQPAPHLGRAFIHPDALAGKTSAQKRADLGAQLQKAGQTAAIITLPDSLCWLLNIRGTDVPRTPVLHGFAILFADGHVNLFTAPEKLDGATRAHLGDQVTISAPAAFVPTLRSLQGPVRVDRATAPLAVSLELEEPVWGDDPCRLPKACKTGAEIAGARAAHLRDGAAMVEFLCWLEAQAPSGKLTEIDVVRQLEAYRRATNQLHDLSFETICGAGEHGAIMHYRVTDESNRPVTPGELLLVDSGAQYRDGTTDITRTMAIGPLPQGGAEAYTRVLQGMISLSRARWPKGLAGRDLDPLARYPLWLAGMDFNHGTGHGVGAFLSVHEGPQRISKMSEEPLQPGMIVSNEPGYYREGAFGIRLENLIVVTPAAKLADDRDQLCFETLTFVPFDRRLIDLAMLAPGERDWLNAYHAEVAAKIMPLVSAPAAEWLKKACAPL</sequence>
<dbReference type="InterPro" id="IPR000587">
    <property type="entry name" value="Creatinase_N"/>
</dbReference>
<dbReference type="InterPro" id="IPR032416">
    <property type="entry name" value="Peptidase_M24_C"/>
</dbReference>
<dbReference type="OrthoDB" id="9806388at2"/>
<dbReference type="Pfam" id="PF16189">
    <property type="entry name" value="Creatinase_N_2"/>
    <property type="match status" value="1"/>
</dbReference>
<protein>
    <submittedName>
        <fullName evidence="7">Aminopeptidase P family protein</fullName>
    </submittedName>
</protein>
<dbReference type="Gene3D" id="3.40.350.10">
    <property type="entry name" value="Creatinase/prolidase N-terminal domain"/>
    <property type="match status" value="2"/>
</dbReference>
<dbReference type="Pfam" id="PF01321">
    <property type="entry name" value="Creatinase_N"/>
    <property type="match status" value="1"/>
</dbReference>
<dbReference type="KEGG" id="pseb:EOK75_04255"/>
<dbReference type="RefSeq" id="WP_137192724.1">
    <property type="nucleotide sequence ID" value="NZ_CP039964.1"/>
</dbReference>
<dbReference type="PANTHER" id="PTHR43763:SF6">
    <property type="entry name" value="XAA-PRO AMINOPEPTIDASE 1"/>
    <property type="match status" value="1"/>
</dbReference>
<dbReference type="GO" id="GO:0005737">
    <property type="term" value="C:cytoplasm"/>
    <property type="evidence" value="ECO:0007669"/>
    <property type="project" value="UniProtKB-ARBA"/>
</dbReference>
<keyword evidence="8" id="KW-1185">Reference proteome</keyword>
<dbReference type="EMBL" id="CP039964">
    <property type="protein sequence ID" value="QCO55061.1"/>
    <property type="molecule type" value="Genomic_DNA"/>
</dbReference>
<name>A0A4P8EDL5_9RHOB</name>
<evidence type="ECO:0000313" key="8">
    <source>
        <dbReference type="Proteomes" id="UP000298631"/>
    </source>
</evidence>
<evidence type="ECO:0000256" key="1">
    <source>
        <dbReference type="ARBA" id="ARBA00008766"/>
    </source>
</evidence>
<dbReference type="PANTHER" id="PTHR43763">
    <property type="entry name" value="XAA-PRO AMINOPEPTIDASE 1"/>
    <property type="match status" value="1"/>
</dbReference>